<dbReference type="InterPro" id="IPR050187">
    <property type="entry name" value="Lipid_Phosphate_FormReg"/>
</dbReference>
<keyword evidence="4" id="KW-0418">Kinase</keyword>
<accession>A0ABR7NTB3</accession>
<evidence type="ECO:0000259" key="3">
    <source>
        <dbReference type="PROSITE" id="PS50146"/>
    </source>
</evidence>
<dbReference type="Gene3D" id="2.60.200.40">
    <property type="match status" value="1"/>
</dbReference>
<feature type="domain" description="DAGKc" evidence="3">
    <location>
        <begin position="1"/>
        <end position="131"/>
    </location>
</feature>
<dbReference type="PANTHER" id="PTHR12358:SF54">
    <property type="entry name" value="SPHINGOSINE KINASE RELATED PROTEIN"/>
    <property type="match status" value="1"/>
</dbReference>
<dbReference type="InterPro" id="IPR017438">
    <property type="entry name" value="ATP-NAD_kinase_N"/>
</dbReference>
<comment type="caution">
    <text evidence="4">The sequence shown here is derived from an EMBL/GenBank/DDBJ whole genome shotgun (WGS) entry which is preliminary data.</text>
</comment>
<dbReference type="Gene3D" id="3.40.50.10330">
    <property type="entry name" value="Probable inorganic polyphosphate/atp-NAD kinase, domain 1"/>
    <property type="match status" value="1"/>
</dbReference>
<keyword evidence="4" id="KW-0808">Transferase</keyword>
<keyword evidence="5" id="KW-1185">Reference proteome</keyword>
<sequence>MYQFIVNPSAGTGKGYRIWKRLEKQLENEGREYRVFFTENRGDAAEIARALTADKNEPKTIIIVGGEGTYNEVLNGVSFKGMVTLGYVPAGFRNALSRRSRPHSKVRVQCRRVLHPQYYELLDYGVVTCGEDEIFNRRFAGRCGVGLDAAVCHNLLCCPVRSQMNRLHMAGMLKVVLALKQLALARPVRGHLLLDGVRKVEFNYIYFITIRMGQEKKKRPRRGQEVPEDSGKMTVYVANSSLKRRMFGPVLDVIAGVRKKERGVRSFECSEVAVHLERPLAVHVDGESCMCQQDMQIRCIPRKIRMISA</sequence>
<dbReference type="Proteomes" id="UP000647491">
    <property type="component" value="Unassembled WGS sequence"/>
</dbReference>
<dbReference type="EMBL" id="JACRTJ010000018">
    <property type="protein sequence ID" value="MBC8599370.1"/>
    <property type="molecule type" value="Genomic_DNA"/>
</dbReference>
<comment type="cofactor">
    <cofactor evidence="1">
        <name>Mg(2+)</name>
        <dbReference type="ChEBI" id="CHEBI:18420"/>
    </cofactor>
</comment>
<protein>
    <submittedName>
        <fullName evidence="4">Diacylglycerol kinase family lipid kinase</fullName>
    </submittedName>
</protein>
<proteinExistence type="inferred from homology"/>
<evidence type="ECO:0000313" key="5">
    <source>
        <dbReference type="Proteomes" id="UP000647491"/>
    </source>
</evidence>
<organism evidence="4 5">
    <name type="scientific">Enterocloster hominis</name>
    <name type="common">ex Liu et al. 2021</name>
    <dbReference type="NCBI Taxonomy" id="2763663"/>
    <lineage>
        <taxon>Bacteria</taxon>
        <taxon>Bacillati</taxon>
        <taxon>Bacillota</taxon>
        <taxon>Clostridia</taxon>
        <taxon>Lachnospirales</taxon>
        <taxon>Lachnospiraceae</taxon>
        <taxon>Enterocloster</taxon>
    </lineage>
</organism>
<dbReference type="PROSITE" id="PS50146">
    <property type="entry name" value="DAGK"/>
    <property type="match status" value="1"/>
</dbReference>
<evidence type="ECO:0000313" key="4">
    <source>
        <dbReference type="EMBL" id="MBC8599370.1"/>
    </source>
</evidence>
<dbReference type="Pfam" id="PF00781">
    <property type="entry name" value="DAGK_cat"/>
    <property type="match status" value="1"/>
</dbReference>
<dbReference type="GO" id="GO:0016301">
    <property type="term" value="F:kinase activity"/>
    <property type="evidence" value="ECO:0007669"/>
    <property type="project" value="UniProtKB-KW"/>
</dbReference>
<dbReference type="InterPro" id="IPR001206">
    <property type="entry name" value="Diacylglycerol_kinase_cat_dom"/>
</dbReference>
<dbReference type="InterPro" id="IPR016064">
    <property type="entry name" value="NAD/diacylglycerol_kinase_sf"/>
</dbReference>
<dbReference type="PANTHER" id="PTHR12358">
    <property type="entry name" value="SPHINGOSINE KINASE"/>
    <property type="match status" value="1"/>
</dbReference>
<evidence type="ECO:0000256" key="1">
    <source>
        <dbReference type="ARBA" id="ARBA00001946"/>
    </source>
</evidence>
<dbReference type="RefSeq" id="WP_262427637.1">
    <property type="nucleotide sequence ID" value="NZ_JACRTJ010000018.1"/>
</dbReference>
<comment type="similarity">
    <text evidence="2">Belongs to the diacylglycerol/lipid kinase family.</text>
</comment>
<gene>
    <name evidence="4" type="ORF">H8708_09050</name>
</gene>
<dbReference type="SUPFAM" id="SSF111331">
    <property type="entry name" value="NAD kinase/diacylglycerol kinase-like"/>
    <property type="match status" value="1"/>
</dbReference>
<evidence type="ECO:0000256" key="2">
    <source>
        <dbReference type="ARBA" id="ARBA00005983"/>
    </source>
</evidence>
<reference evidence="4 5" key="1">
    <citation type="submission" date="2020-08" db="EMBL/GenBank/DDBJ databases">
        <title>Genome public.</title>
        <authorList>
            <person name="Liu C."/>
            <person name="Sun Q."/>
        </authorList>
    </citation>
    <scope>NUCLEOTIDE SEQUENCE [LARGE SCALE GENOMIC DNA]</scope>
    <source>
        <strain evidence="4 5">BX10</strain>
    </source>
</reference>
<name>A0ABR7NTB3_9FIRM</name>